<evidence type="ECO:0000313" key="2">
    <source>
        <dbReference type="Proteomes" id="UP000182060"/>
    </source>
</evidence>
<accession>A0AAC9IXE3</accession>
<reference evidence="1" key="1">
    <citation type="journal article" date="2017" name="Appl. Environ. Microbiol.">
        <title>Microdiversification of a pelagic Polynucleobacter species is mainly driven by acquisition of genomic islands from a partially interspecific gene pool.</title>
        <authorList>
            <person name="Hoetzinger M."/>
            <person name="Hahn M.W."/>
            <person name="Jezberova J."/>
            <person name="Schmidt J."/>
            <person name="Koll U."/>
        </authorList>
    </citation>
    <scope>NUCLEOTIDE SEQUENCE</scope>
    <source>
        <strain evidence="1">MWH-RechtKol4</strain>
    </source>
</reference>
<sequence length="88" mass="10622">MIDTLTACRQITVYLSALCHKGARRIYTIDTTFNKKRREEYIEKVFENLLSFLSIFRWVLGKYKFKRLLEGVYIVFGHVKKIKCRFHQ</sequence>
<evidence type="ECO:0000313" key="1">
    <source>
        <dbReference type="EMBL" id="APC00662.1"/>
    </source>
</evidence>
<dbReference type="AlphaFoldDB" id="A0AAC9IXE3"/>
<name>A0AAC9IXE3_9BURK</name>
<dbReference type="EMBL" id="CP015017">
    <property type="protein sequence ID" value="APC00662.1"/>
    <property type="molecule type" value="Genomic_DNA"/>
</dbReference>
<protein>
    <submittedName>
        <fullName evidence="1">Uncharacterized protein</fullName>
    </submittedName>
</protein>
<organism evidence="1 2">
    <name type="scientific">Polynucleobacter asymbioticus</name>
    <dbReference type="NCBI Taxonomy" id="576611"/>
    <lineage>
        <taxon>Bacteria</taxon>
        <taxon>Pseudomonadati</taxon>
        <taxon>Pseudomonadota</taxon>
        <taxon>Betaproteobacteria</taxon>
        <taxon>Burkholderiales</taxon>
        <taxon>Burkholderiaceae</taxon>
        <taxon>Polynucleobacter</taxon>
    </lineage>
</organism>
<dbReference type="Proteomes" id="UP000182060">
    <property type="component" value="Chromosome"/>
</dbReference>
<gene>
    <name evidence="1" type="ORF">AOC25_02995</name>
</gene>
<proteinExistence type="predicted"/>